<dbReference type="Pfam" id="PF07980">
    <property type="entry name" value="SusD_RagB"/>
    <property type="match status" value="1"/>
</dbReference>
<accession>A0AA49GKW8</accession>
<dbReference type="AlphaFoldDB" id="A0AA49GKW8"/>
<dbReference type="Pfam" id="PF14322">
    <property type="entry name" value="SusD-like_3"/>
    <property type="match status" value="1"/>
</dbReference>
<name>A0AA49GKW8_9BACT</name>
<evidence type="ECO:0000256" key="2">
    <source>
        <dbReference type="ARBA" id="ARBA00006275"/>
    </source>
</evidence>
<evidence type="ECO:0000259" key="7">
    <source>
        <dbReference type="Pfam" id="PF14322"/>
    </source>
</evidence>
<organism evidence="8">
    <name type="scientific">Roseihalotalea indica</name>
    <dbReference type="NCBI Taxonomy" id="2867963"/>
    <lineage>
        <taxon>Bacteria</taxon>
        <taxon>Pseudomonadati</taxon>
        <taxon>Bacteroidota</taxon>
        <taxon>Cytophagia</taxon>
        <taxon>Cytophagales</taxon>
        <taxon>Catalimonadaceae</taxon>
        <taxon>Roseihalotalea</taxon>
    </lineage>
</organism>
<evidence type="ECO:0000256" key="3">
    <source>
        <dbReference type="ARBA" id="ARBA00022729"/>
    </source>
</evidence>
<feature type="domain" description="RagB/SusD" evidence="6">
    <location>
        <begin position="298"/>
        <end position="602"/>
    </location>
</feature>
<evidence type="ECO:0000313" key="8">
    <source>
        <dbReference type="EMBL" id="WKN35646.1"/>
    </source>
</evidence>
<reference evidence="8" key="2">
    <citation type="journal article" date="2024" name="Antonie Van Leeuwenhoek">
        <title>Roseihalotalea indica gen. nov., sp. nov., a halophilic Bacteroidetes from mesopelagic Southwest Indian Ocean with higher carbohydrate metabolic potential.</title>
        <authorList>
            <person name="Chen B."/>
            <person name="Zhang M."/>
            <person name="Lin D."/>
            <person name="Ye J."/>
            <person name="Tang K."/>
        </authorList>
    </citation>
    <scope>NUCLEOTIDE SEQUENCE</scope>
    <source>
        <strain evidence="8">TK19036</strain>
    </source>
</reference>
<dbReference type="SUPFAM" id="SSF48452">
    <property type="entry name" value="TPR-like"/>
    <property type="match status" value="1"/>
</dbReference>
<evidence type="ECO:0000256" key="4">
    <source>
        <dbReference type="ARBA" id="ARBA00023136"/>
    </source>
</evidence>
<dbReference type="EMBL" id="CP120682">
    <property type="protein sequence ID" value="WKN35646.1"/>
    <property type="molecule type" value="Genomic_DNA"/>
</dbReference>
<keyword evidence="5" id="KW-0998">Cell outer membrane</keyword>
<comment type="similarity">
    <text evidence="2">Belongs to the SusD family.</text>
</comment>
<comment type="subcellular location">
    <subcellularLocation>
        <location evidence="1">Cell outer membrane</location>
    </subcellularLocation>
</comment>
<dbReference type="InterPro" id="IPR033985">
    <property type="entry name" value="SusD-like_N"/>
</dbReference>
<evidence type="ECO:0000256" key="5">
    <source>
        <dbReference type="ARBA" id="ARBA00023237"/>
    </source>
</evidence>
<reference evidence="8" key="1">
    <citation type="journal article" date="2023" name="Comput. Struct. Biotechnol. J.">
        <title>Discovery of a novel marine Bacteroidetes with a rich repertoire of carbohydrate-active enzymes.</title>
        <authorList>
            <person name="Chen B."/>
            <person name="Liu G."/>
            <person name="Chen Q."/>
            <person name="Wang H."/>
            <person name="Liu L."/>
            <person name="Tang K."/>
        </authorList>
    </citation>
    <scope>NUCLEOTIDE SEQUENCE</scope>
    <source>
        <strain evidence="8">TK19036</strain>
    </source>
</reference>
<evidence type="ECO:0000256" key="1">
    <source>
        <dbReference type="ARBA" id="ARBA00004442"/>
    </source>
</evidence>
<dbReference type="InterPro" id="IPR011990">
    <property type="entry name" value="TPR-like_helical_dom_sf"/>
</dbReference>
<sequence length="603" mass="68381">MKRIYQYFTIVCLGLMTFACNDDFLERTPETSIGAEDFFNSEEDLSMYILNLYDFPGHGIYVGDAATDNAATTGNTELKTMMISSPSSATITNGWDWEDDWAQLRAVNFFLENYEKAALTEDLMNHYQGLARFFRAKFYVEKVKRYSDVPWYDYVISSDDEEALMKARDPREFVVDRLLEDFTFAAEHVQSSSETGAVNSWVVKAYLARFALYEGTFRKYHPELNLQSTADEFIRLAQDVSQDIINNGGYSLYSTGNPTTDYLNLFNSASLSDNPEIILARYFENDLLNSGWWEYMFGNYEVSPAKDLLQTYLMADGSFYTNQPDYATHSFVEEFVSRDPRLSQTYAYPGFELIFTGTYAQGGGTYVQQLAKNFTGYHQIKGLVNNTDQAVQNGLDIPIVRYAEILLTYAEAKAELGELTQGDLDMSINLLRTRVGMPPLMMSPPIDPVQEAHYANISSAQKAELLEIRRERRVELALEGYRQDDLMRWYAGDLLEKAQEGIYFSGLGAHDLTGDGIPDIMLIDAAESIPEDKEFNELGEPLIYYRAGTFGQDASVFLENGTSGTIQTTATPGTFEAPKYYYRPIPQSDVVLNPNLTQIFGWE</sequence>
<dbReference type="PROSITE" id="PS51257">
    <property type="entry name" value="PROKAR_LIPOPROTEIN"/>
    <property type="match status" value="1"/>
</dbReference>
<proteinExistence type="inferred from homology"/>
<dbReference type="GO" id="GO:0009279">
    <property type="term" value="C:cell outer membrane"/>
    <property type="evidence" value="ECO:0007669"/>
    <property type="project" value="UniProtKB-SubCell"/>
</dbReference>
<gene>
    <name evidence="8" type="ORF">K4G66_25075</name>
</gene>
<dbReference type="InterPro" id="IPR012944">
    <property type="entry name" value="SusD_RagB_dom"/>
</dbReference>
<keyword evidence="3" id="KW-0732">Signal</keyword>
<dbReference type="Gene3D" id="1.25.40.390">
    <property type="match status" value="1"/>
</dbReference>
<keyword evidence="4" id="KW-0472">Membrane</keyword>
<feature type="domain" description="SusD-like N-terminal" evidence="7">
    <location>
        <begin position="23"/>
        <end position="212"/>
    </location>
</feature>
<protein>
    <submittedName>
        <fullName evidence="8">RagB/SusD family nutrient uptake outer membrane protein</fullName>
    </submittedName>
</protein>
<evidence type="ECO:0000259" key="6">
    <source>
        <dbReference type="Pfam" id="PF07980"/>
    </source>
</evidence>